<dbReference type="InterPro" id="IPR011335">
    <property type="entry name" value="Restrct_endonuc-II-like"/>
</dbReference>
<keyword evidence="8" id="KW-1185">Reference proteome</keyword>
<organism evidence="7 8">
    <name type="scientific">Rhodanobacter ginsengisoli</name>
    <dbReference type="NCBI Taxonomy" id="418646"/>
    <lineage>
        <taxon>Bacteria</taxon>
        <taxon>Pseudomonadati</taxon>
        <taxon>Pseudomonadota</taxon>
        <taxon>Gammaproteobacteria</taxon>
        <taxon>Lysobacterales</taxon>
        <taxon>Rhodanobacteraceae</taxon>
        <taxon>Rhodanobacter</taxon>
    </lineage>
</organism>
<evidence type="ECO:0000256" key="5">
    <source>
        <dbReference type="ARBA" id="ARBA00023204"/>
    </source>
</evidence>
<evidence type="ECO:0000256" key="6">
    <source>
        <dbReference type="ARBA" id="ARBA00029466"/>
    </source>
</evidence>
<evidence type="ECO:0000256" key="4">
    <source>
        <dbReference type="ARBA" id="ARBA00022801"/>
    </source>
</evidence>
<accession>A0ABW0QRB9</accession>
<evidence type="ECO:0000256" key="1">
    <source>
        <dbReference type="ARBA" id="ARBA00022722"/>
    </source>
</evidence>
<dbReference type="GO" id="GO:0004519">
    <property type="term" value="F:endonuclease activity"/>
    <property type="evidence" value="ECO:0007669"/>
    <property type="project" value="UniProtKB-KW"/>
</dbReference>
<dbReference type="Proteomes" id="UP001596114">
    <property type="component" value="Unassembled WGS sequence"/>
</dbReference>
<dbReference type="NCBIfam" id="TIGR00632">
    <property type="entry name" value="vsr"/>
    <property type="match status" value="1"/>
</dbReference>
<dbReference type="SUPFAM" id="SSF52980">
    <property type="entry name" value="Restriction endonuclease-like"/>
    <property type="match status" value="1"/>
</dbReference>
<keyword evidence="5" id="KW-0234">DNA repair</keyword>
<keyword evidence="1" id="KW-0540">Nuclease</keyword>
<sequence>MADVLTPDQRQLNMSRIRGRDTKPEMFVRRGLHAGGFRYRLQDRQLPGRPDLVFPRYHAVIFVHGCFWHGHDCPMFKLPTTRRDFWDAKIASNRSRDERTTTALLESGWRVATVWECSLKGPARLPENEVIRQCRAFLLSQEAILINIRGEVRTHEE</sequence>
<keyword evidence="4" id="KW-0378">Hydrolase</keyword>
<dbReference type="RefSeq" id="WP_377320783.1">
    <property type="nucleotide sequence ID" value="NZ_JBHSNF010000003.1"/>
</dbReference>
<evidence type="ECO:0000313" key="8">
    <source>
        <dbReference type="Proteomes" id="UP001596114"/>
    </source>
</evidence>
<dbReference type="InterPro" id="IPR004603">
    <property type="entry name" value="DNA_mismatch_endonuc_vsr"/>
</dbReference>
<comment type="caution">
    <text evidence="7">The sequence shown here is derived from an EMBL/GenBank/DDBJ whole genome shotgun (WGS) entry which is preliminary data.</text>
</comment>
<evidence type="ECO:0000256" key="3">
    <source>
        <dbReference type="ARBA" id="ARBA00022763"/>
    </source>
</evidence>
<protein>
    <submittedName>
        <fullName evidence="7">Very short patch repair endonuclease</fullName>
    </submittedName>
</protein>
<dbReference type="CDD" id="cd00221">
    <property type="entry name" value="Vsr"/>
    <property type="match status" value="1"/>
</dbReference>
<keyword evidence="3" id="KW-0227">DNA damage</keyword>
<evidence type="ECO:0000313" key="7">
    <source>
        <dbReference type="EMBL" id="MFC5526762.1"/>
    </source>
</evidence>
<proteinExistence type="inferred from homology"/>
<reference evidence="8" key="1">
    <citation type="journal article" date="2019" name="Int. J. Syst. Evol. Microbiol.">
        <title>The Global Catalogue of Microorganisms (GCM) 10K type strain sequencing project: providing services to taxonomists for standard genome sequencing and annotation.</title>
        <authorList>
            <consortium name="The Broad Institute Genomics Platform"/>
            <consortium name="The Broad Institute Genome Sequencing Center for Infectious Disease"/>
            <person name="Wu L."/>
            <person name="Ma J."/>
        </authorList>
    </citation>
    <scope>NUCLEOTIDE SEQUENCE [LARGE SCALE GENOMIC DNA]</scope>
    <source>
        <strain evidence="8">CGMCC 1.16619</strain>
    </source>
</reference>
<comment type="similarity">
    <text evidence="6">Belongs to the Vsr family.</text>
</comment>
<gene>
    <name evidence="7" type="ORF">ACFPPA_13555</name>
</gene>
<name>A0ABW0QRB9_9GAMM</name>
<keyword evidence="2 7" id="KW-0255">Endonuclease</keyword>
<dbReference type="Pfam" id="PF03852">
    <property type="entry name" value="Vsr"/>
    <property type="match status" value="1"/>
</dbReference>
<evidence type="ECO:0000256" key="2">
    <source>
        <dbReference type="ARBA" id="ARBA00022759"/>
    </source>
</evidence>
<dbReference type="Gene3D" id="3.40.960.10">
    <property type="entry name" value="VSR Endonuclease"/>
    <property type="match status" value="1"/>
</dbReference>
<dbReference type="EMBL" id="JBHSNF010000003">
    <property type="protein sequence ID" value="MFC5526762.1"/>
    <property type="molecule type" value="Genomic_DNA"/>
</dbReference>